<keyword evidence="3" id="KW-1185">Reference proteome</keyword>
<dbReference type="EMBL" id="KZ678214">
    <property type="protein sequence ID" value="PSN58702.1"/>
    <property type="molecule type" value="Genomic_DNA"/>
</dbReference>
<dbReference type="STRING" id="1448308.A0A2T2MZT9"/>
<sequence>MPIKRPARENHNTSHPKKKLKGQELEEDQLKWRLTVGLICAITTEYVAAQAFLDATHDPPESAPVNDNNKYTLGEIGKHNIVITFLPKGAYGTTSAANVARDTLRTFPNIRIGLMVGIGGGAPSSRHDIRPGDIIVSTPYNKEGEVFQYDFGKTIEGKEFQATATEVGDLEAKYELHGHQLEETINNILDKNSRLKKKYKRPDPDTGRLDLSGLKHSANDEANCAEACGDDDNLTVCYIIVPFANQLIKDAVLCDKFAKENEVLCFEMEAAGLMNCFLCLVIRGICDYSDKHKNKEW</sequence>
<dbReference type="PANTHER" id="PTHR46082:SF11">
    <property type="entry name" value="AAA+ ATPASE DOMAIN-CONTAINING PROTEIN-RELATED"/>
    <property type="match status" value="1"/>
</dbReference>
<dbReference type="PANTHER" id="PTHR46082">
    <property type="entry name" value="ATP/GTP-BINDING PROTEIN-RELATED"/>
    <property type="match status" value="1"/>
</dbReference>
<proteinExistence type="predicted"/>
<dbReference type="SUPFAM" id="SSF53167">
    <property type="entry name" value="Purine and uridine phosphorylases"/>
    <property type="match status" value="1"/>
</dbReference>
<feature type="region of interest" description="Disordered" evidence="1">
    <location>
        <begin position="1"/>
        <end position="23"/>
    </location>
</feature>
<dbReference type="AlphaFoldDB" id="A0A2T2MZT9"/>
<dbReference type="InterPro" id="IPR035994">
    <property type="entry name" value="Nucleoside_phosphorylase_sf"/>
</dbReference>
<evidence type="ECO:0000256" key="1">
    <source>
        <dbReference type="SAM" id="MobiDB-lite"/>
    </source>
</evidence>
<dbReference type="Gene3D" id="3.40.50.1580">
    <property type="entry name" value="Nucleoside phosphorylase domain"/>
    <property type="match status" value="1"/>
</dbReference>
<reference evidence="2 3" key="1">
    <citation type="journal article" date="2018" name="Front. Microbiol.">
        <title>Genome-Wide Analysis of Corynespora cassiicola Leaf Fall Disease Putative Effectors.</title>
        <authorList>
            <person name="Lopez D."/>
            <person name="Ribeiro S."/>
            <person name="Label P."/>
            <person name="Fumanal B."/>
            <person name="Venisse J.S."/>
            <person name="Kohler A."/>
            <person name="de Oliveira R.R."/>
            <person name="Labutti K."/>
            <person name="Lipzen A."/>
            <person name="Lail K."/>
            <person name="Bauer D."/>
            <person name="Ohm R.A."/>
            <person name="Barry K.W."/>
            <person name="Spatafora J."/>
            <person name="Grigoriev I.V."/>
            <person name="Martin F.M."/>
            <person name="Pujade-Renaud V."/>
        </authorList>
    </citation>
    <scope>NUCLEOTIDE SEQUENCE [LARGE SCALE GENOMIC DNA]</scope>
    <source>
        <strain evidence="2 3">Philippines</strain>
    </source>
</reference>
<dbReference type="GO" id="GO:0009116">
    <property type="term" value="P:nucleoside metabolic process"/>
    <property type="evidence" value="ECO:0007669"/>
    <property type="project" value="InterPro"/>
</dbReference>
<accession>A0A2T2MZT9</accession>
<feature type="compositionally biased region" description="Basic and acidic residues" evidence="1">
    <location>
        <begin position="1"/>
        <end position="12"/>
    </location>
</feature>
<evidence type="ECO:0000313" key="2">
    <source>
        <dbReference type="EMBL" id="PSN58702.1"/>
    </source>
</evidence>
<gene>
    <name evidence="2" type="ORF">BS50DRAFT_614794</name>
</gene>
<dbReference type="GO" id="GO:0003824">
    <property type="term" value="F:catalytic activity"/>
    <property type="evidence" value="ECO:0007669"/>
    <property type="project" value="InterPro"/>
</dbReference>
<protein>
    <submittedName>
        <fullName evidence="2">Purine and uridine phosphorylase</fullName>
    </submittedName>
</protein>
<evidence type="ECO:0000313" key="3">
    <source>
        <dbReference type="Proteomes" id="UP000240883"/>
    </source>
</evidence>
<dbReference type="OrthoDB" id="1577640at2759"/>
<name>A0A2T2MZT9_CORCC</name>
<dbReference type="Proteomes" id="UP000240883">
    <property type="component" value="Unassembled WGS sequence"/>
</dbReference>
<dbReference type="InterPro" id="IPR053137">
    <property type="entry name" value="NLR-like"/>
</dbReference>
<organism evidence="2 3">
    <name type="scientific">Corynespora cassiicola Philippines</name>
    <dbReference type="NCBI Taxonomy" id="1448308"/>
    <lineage>
        <taxon>Eukaryota</taxon>
        <taxon>Fungi</taxon>
        <taxon>Dikarya</taxon>
        <taxon>Ascomycota</taxon>
        <taxon>Pezizomycotina</taxon>
        <taxon>Dothideomycetes</taxon>
        <taxon>Pleosporomycetidae</taxon>
        <taxon>Pleosporales</taxon>
        <taxon>Corynesporascaceae</taxon>
        <taxon>Corynespora</taxon>
    </lineage>
</organism>